<dbReference type="InterPro" id="IPR034904">
    <property type="entry name" value="FSCA_dom_sf"/>
</dbReference>
<keyword evidence="4" id="KW-1185">Reference proteome</keyword>
<feature type="domain" description="MIP18 family-like" evidence="1">
    <location>
        <begin position="5"/>
        <end position="68"/>
    </location>
</feature>
<feature type="domain" description="PaaD zinc beta ribbon" evidence="2">
    <location>
        <begin position="119"/>
        <end position="159"/>
    </location>
</feature>
<dbReference type="InterPro" id="IPR056572">
    <property type="entry name" value="Zn_ribbon_PaaD"/>
</dbReference>
<accession>A0A5M6D4J5</accession>
<dbReference type="InterPro" id="IPR052339">
    <property type="entry name" value="Fe-S_Maturation_MIP18"/>
</dbReference>
<name>A0A5M6D4J5_9BACT</name>
<gene>
    <name evidence="3" type="primary">paaJ</name>
    <name evidence="3" type="ORF">F0145_18485</name>
</gene>
<dbReference type="Proteomes" id="UP000323426">
    <property type="component" value="Unassembled WGS sequence"/>
</dbReference>
<dbReference type="InterPro" id="IPR011883">
    <property type="entry name" value="PaaD-like"/>
</dbReference>
<dbReference type="NCBIfam" id="TIGR02159">
    <property type="entry name" value="PA_CoA_Oxy4"/>
    <property type="match status" value="1"/>
</dbReference>
<reference evidence="3 4" key="1">
    <citation type="submission" date="2019-09" db="EMBL/GenBank/DDBJ databases">
        <title>Genome sequence and assembly of Adhaeribacter sp.</title>
        <authorList>
            <person name="Chhetri G."/>
        </authorList>
    </citation>
    <scope>NUCLEOTIDE SEQUENCE [LARGE SCALE GENOMIC DNA]</scope>
    <source>
        <strain evidence="3 4">DK36</strain>
    </source>
</reference>
<protein>
    <submittedName>
        <fullName evidence="3">Phenylacetate-CoA oxygenase subunit PaaJ</fullName>
    </submittedName>
</protein>
<dbReference type="SUPFAM" id="SSF117916">
    <property type="entry name" value="Fe-S cluster assembly (FSCA) domain-like"/>
    <property type="match status" value="1"/>
</dbReference>
<organism evidence="3 4">
    <name type="scientific">Adhaeribacter rhizoryzae</name>
    <dbReference type="NCBI Taxonomy" id="2607907"/>
    <lineage>
        <taxon>Bacteria</taxon>
        <taxon>Pseudomonadati</taxon>
        <taxon>Bacteroidota</taxon>
        <taxon>Cytophagia</taxon>
        <taxon>Cytophagales</taxon>
        <taxon>Hymenobacteraceae</taxon>
        <taxon>Adhaeribacter</taxon>
    </lineage>
</organism>
<dbReference type="PANTHER" id="PTHR42831">
    <property type="entry name" value="FE-S PROTEIN MATURATION AUXILIARY FACTOR YITW"/>
    <property type="match status" value="1"/>
</dbReference>
<evidence type="ECO:0000313" key="4">
    <source>
        <dbReference type="Proteomes" id="UP000323426"/>
    </source>
</evidence>
<evidence type="ECO:0000259" key="2">
    <source>
        <dbReference type="Pfam" id="PF23451"/>
    </source>
</evidence>
<comment type="caution">
    <text evidence="3">The sequence shown here is derived from an EMBL/GenBank/DDBJ whole genome shotgun (WGS) entry which is preliminary data.</text>
</comment>
<proteinExistence type="predicted"/>
<dbReference type="AlphaFoldDB" id="A0A5M6D4J5"/>
<dbReference type="Pfam" id="PF01883">
    <property type="entry name" value="FeS_assembly_P"/>
    <property type="match status" value="1"/>
</dbReference>
<dbReference type="PANTHER" id="PTHR42831:SF3">
    <property type="entry name" value="1,2-PHENYLACETYL-COA EPOXIDASE, SUBUNIT D-RELATED"/>
    <property type="match status" value="1"/>
</dbReference>
<sequence length="161" mass="18289">MMWTKEEILALLAKVMDPEIPVLSLLDLGVITDINITQENQVMVRMTPTFSGCPAMEYMRRSVEETLTEAGVQDFKVQMSFDKPWNTNKITANGRKALQAFGLAPPPVYQVVPDLDILEHIACPYCNSTNTILRTPFGPTLCRAMHYCNNCRQMFEQFKPL</sequence>
<dbReference type="Gene3D" id="3.30.300.130">
    <property type="entry name" value="Fe-S cluster assembly (FSCA)"/>
    <property type="match status" value="1"/>
</dbReference>
<dbReference type="EMBL" id="VWSF01000017">
    <property type="protein sequence ID" value="KAA5542438.1"/>
    <property type="molecule type" value="Genomic_DNA"/>
</dbReference>
<dbReference type="Pfam" id="PF23451">
    <property type="entry name" value="Zn_ribbon_PaaD"/>
    <property type="match status" value="1"/>
</dbReference>
<evidence type="ECO:0000259" key="1">
    <source>
        <dbReference type="Pfam" id="PF01883"/>
    </source>
</evidence>
<dbReference type="InterPro" id="IPR002744">
    <property type="entry name" value="MIP18-like"/>
</dbReference>
<evidence type="ECO:0000313" key="3">
    <source>
        <dbReference type="EMBL" id="KAA5542438.1"/>
    </source>
</evidence>